<dbReference type="HOGENOM" id="CLU_273703_0_0_5"/>
<comment type="caution">
    <text evidence="2">The sequence shown here is derived from an EMBL/GenBank/DDBJ whole genome shotgun (WGS) entry which is preliminary data.</text>
</comment>
<dbReference type="EMBL" id="AGWD01000005">
    <property type="protein sequence ID" value="ENN95482.1"/>
    <property type="molecule type" value="Genomic_DNA"/>
</dbReference>
<protein>
    <submittedName>
        <fullName evidence="2">Surface protein/Bartonella adhesin</fullName>
    </submittedName>
</protein>
<dbReference type="Proteomes" id="UP000014011">
    <property type="component" value="Unassembled WGS sequence"/>
</dbReference>
<dbReference type="InterPro" id="IPR008635">
    <property type="entry name" value="Coiled_stalk_dom"/>
</dbReference>
<evidence type="ECO:0000313" key="2">
    <source>
        <dbReference type="EMBL" id="ENN95482.1"/>
    </source>
</evidence>
<gene>
    <name evidence="2" type="primary">badA4</name>
    <name evidence="2" type="ORF">BVtw_01970</name>
</gene>
<feature type="domain" description="Trimeric autotransporter adhesin YadA-like stalk" evidence="1">
    <location>
        <begin position="880"/>
        <end position="908"/>
    </location>
</feature>
<dbReference type="GO" id="GO:0019867">
    <property type="term" value="C:outer membrane"/>
    <property type="evidence" value="ECO:0007669"/>
    <property type="project" value="InterPro"/>
</dbReference>
<feature type="domain" description="Trimeric autotransporter adhesin YadA-like stalk" evidence="1">
    <location>
        <begin position="227"/>
        <end position="255"/>
    </location>
</feature>
<feature type="domain" description="Trimeric autotransporter adhesin YadA-like stalk" evidence="1">
    <location>
        <begin position="159"/>
        <end position="195"/>
    </location>
</feature>
<dbReference type="AlphaFoldDB" id="N6VWI9"/>
<sequence>MLWSEKDHAFVAQHGEEGHKTNSKIKYLANGEISENSTDAVNGSQLYSLGSEVAKTFGGNASYEGGKWTAPTFTVKAVKEDGQTEDKDYHDVVSAFTGVGSSFTNLHKEITKEINNAVTKVEGDSLIKQDKNADPITIGKETNGTVINVANTSGVNRVISGVGEAKDNNDAVNKGQLEKGLKDLSSSLQSDDSAVVHYDKTGDDNNTINYTSVTLGKGKDSTPVGLHNVADGKIGDESHDAINGSQINTISGDVAKFLGGDAAFKGGTFTGPTYKLSKLSENGAAEETSYDNVGSAFEGLDTNIKNVNQRIKEVSQGVAQDSLLWDNNVQAFVAKHGEKDSKTNSKITSLLDGTINENSTDAVTGKQLHTLGDKVAKTFGGGAGYEGGEWTDPNFKVKQIGSDGDVTDESYKTVADAFSSVGSSFKSIHDKISTMISDSLVKKNSDKNDITIGGEVEGSEINIANKSGVDRTLSGVKAATKDNEAVNKAQLDQSLEQLSNNLQSDDSAVVHYDKDDRNGAINYTSVTLGKGQGSSPVGLHNVADGKIGDESHDAINGSQINTISGNVAKFLGGNAKFSDGAFTEPTYKLSKLSEDGTAEETSYDNVGSAFAGLDTSVKNVNTHLTNEVKKFEEKITNITQEVQGDALLWDRSKGAFVATHGEKDSKTNSKITSLLDGTINENSTDAVTGKQLHTLGDKVAKTFGGNASYAEGKWTAPKFTVKTVNEDGSAVEEQSYETVVAAFAGVGTSFTNLHNEVNNEITQVKENLLVKQEEEMTLARNADNGAGVITIGKETNGTVINVANTSGVNRVISGVGDAKDNNDAVNKGQLEKGLKDLSSSLQSDDSAVVHYDKTGDDNNTINYTSVTLGKGKDSTPVGLHNVADGKIGDESHDAINGSQINTISGDVAKFLGGDAAFKGGTFTGPTYKLSKLSENGAAEETSYDNVGSAFEGLDTNIKNVNQRIKEVSQGVAQDSLLWDNNVQAFVAKHGEKDSKTNSKITSLLDGTINENSTDAVTGKQLHTLGDKVAKTFGGGAGYEGGEWTDPNFKVKQIGSDGDVTDESYKTVADAFSSVGSSFKSIHDKISTMISDSLVKKNSDKNDITIGGEVEGSEINIANKSGVDRTLSGVKAATKDNEAVNKAQLDQSLEQLSNNLQSDDSAVVHYDKDDRNGAIN</sequence>
<dbReference type="Gene3D" id="2.150.10.10">
    <property type="entry name" value="Serralysin-like metalloprotease, C-terminal"/>
    <property type="match status" value="1"/>
</dbReference>
<accession>N6VWI9</accession>
<dbReference type="Gene3D" id="1.20.5.170">
    <property type="match status" value="6"/>
</dbReference>
<proteinExistence type="predicted"/>
<organism evidence="2 3">
    <name type="scientific">Bartonella vinsonii subsp. berkhoffii str. Tweed</name>
    <dbReference type="NCBI Taxonomy" id="1094502"/>
    <lineage>
        <taxon>Bacteria</taxon>
        <taxon>Pseudomonadati</taxon>
        <taxon>Pseudomonadota</taxon>
        <taxon>Alphaproteobacteria</taxon>
        <taxon>Hyphomicrobiales</taxon>
        <taxon>Bartonellaceae</taxon>
        <taxon>Bartonella</taxon>
    </lineage>
</organism>
<feature type="domain" description="Trimeric autotransporter adhesin YadA-like stalk" evidence="1">
    <location>
        <begin position="999"/>
        <end position="1036"/>
    </location>
</feature>
<evidence type="ECO:0000259" key="1">
    <source>
        <dbReference type="Pfam" id="PF05662"/>
    </source>
</evidence>
<dbReference type="Gene3D" id="6.10.250.2030">
    <property type="match status" value="1"/>
</dbReference>
<dbReference type="Gene3D" id="6.10.250.2040">
    <property type="match status" value="3"/>
</dbReference>
<feature type="domain" description="Trimeric autotransporter adhesin YadA-like stalk" evidence="1">
    <location>
        <begin position="670"/>
        <end position="708"/>
    </location>
</feature>
<feature type="domain" description="Trimeric autotransporter adhesin YadA-like stalk" evidence="1">
    <location>
        <begin position="812"/>
        <end position="848"/>
    </location>
</feature>
<reference evidence="2 3" key="1">
    <citation type="journal article" date="2013" name="PLoS Genet.">
        <title>A gene transfer agent and a dynamic repertoire of secretion systems hold the keys to the explosive radiation of the emerging pathogen Bartonella.</title>
        <authorList>
            <person name="Guy L."/>
            <person name="Nystedt B."/>
            <person name="Toft C."/>
            <person name="Zaremba-Niedzwiedzka K."/>
            <person name="Berglund E.C."/>
            <person name="Granberg F."/>
            <person name="Naslund K."/>
            <person name="Eriksson A.S."/>
            <person name="Andersson S.G."/>
        </authorList>
    </citation>
    <scope>NUCLEOTIDE SEQUENCE [LARGE SCALE GENOMIC DNA]</scope>
    <source>
        <strain evidence="2">Tweed</strain>
    </source>
</reference>
<feature type="non-terminal residue" evidence="2">
    <location>
        <position position="1175"/>
    </location>
</feature>
<feature type="domain" description="Trimeric autotransporter adhesin YadA-like stalk" evidence="1">
    <location>
        <begin position="540"/>
        <end position="569"/>
    </location>
</feature>
<dbReference type="Gene3D" id="4.10.80.270">
    <property type="match status" value="3"/>
</dbReference>
<dbReference type="Pfam" id="PF05662">
    <property type="entry name" value="YadA_stalk"/>
    <property type="match status" value="9"/>
</dbReference>
<evidence type="ECO:0000313" key="3">
    <source>
        <dbReference type="Proteomes" id="UP000014011"/>
    </source>
</evidence>
<feature type="domain" description="Trimeric autotransporter adhesin YadA-like stalk" evidence="1">
    <location>
        <begin position="29"/>
        <end position="62"/>
    </location>
</feature>
<dbReference type="InterPro" id="IPR011049">
    <property type="entry name" value="Serralysin-like_metalloprot_C"/>
</dbReference>
<name>N6VWI9_BARVB</name>
<feature type="domain" description="Trimeric autotransporter adhesin YadA-like stalk" evidence="1">
    <location>
        <begin position="346"/>
        <end position="383"/>
    </location>
</feature>